<dbReference type="Gene3D" id="1.10.10.60">
    <property type="entry name" value="Homeodomain-like"/>
    <property type="match status" value="1"/>
</dbReference>
<dbReference type="GO" id="GO:0043565">
    <property type="term" value="F:sequence-specific DNA binding"/>
    <property type="evidence" value="ECO:0007669"/>
    <property type="project" value="InterPro"/>
</dbReference>
<dbReference type="SUPFAM" id="SSF46689">
    <property type="entry name" value="Homeodomain-like"/>
    <property type="match status" value="1"/>
</dbReference>
<name>A0A504J0W1_9FLAO</name>
<accession>A0A504J0W1</accession>
<evidence type="ECO:0000313" key="4">
    <source>
        <dbReference type="EMBL" id="TPN84457.1"/>
    </source>
</evidence>
<dbReference type="PANTHER" id="PTHR47893:SF1">
    <property type="entry name" value="REGULATORY PROTEIN PCHR"/>
    <property type="match status" value="1"/>
</dbReference>
<evidence type="ECO:0000259" key="3">
    <source>
        <dbReference type="PROSITE" id="PS01124"/>
    </source>
</evidence>
<dbReference type="OrthoDB" id="2666928at2"/>
<dbReference type="Pfam" id="PF12833">
    <property type="entry name" value="HTH_18"/>
    <property type="match status" value="1"/>
</dbReference>
<dbReference type="InterPro" id="IPR018060">
    <property type="entry name" value="HTH_AraC"/>
</dbReference>
<dbReference type="SMART" id="SM00342">
    <property type="entry name" value="HTH_ARAC"/>
    <property type="match status" value="1"/>
</dbReference>
<dbReference type="InterPro" id="IPR053142">
    <property type="entry name" value="PchR_regulatory_protein"/>
</dbReference>
<dbReference type="Proteomes" id="UP000315540">
    <property type="component" value="Unassembled WGS sequence"/>
</dbReference>
<keyword evidence="5" id="KW-1185">Reference proteome</keyword>
<gene>
    <name evidence="4" type="ORF">FHK87_16120</name>
</gene>
<evidence type="ECO:0000313" key="5">
    <source>
        <dbReference type="Proteomes" id="UP000315540"/>
    </source>
</evidence>
<evidence type="ECO:0000256" key="2">
    <source>
        <dbReference type="ARBA" id="ARBA00023163"/>
    </source>
</evidence>
<dbReference type="EMBL" id="VFWZ01000005">
    <property type="protein sequence ID" value="TPN84457.1"/>
    <property type="molecule type" value="Genomic_DNA"/>
</dbReference>
<dbReference type="RefSeq" id="WP_140594792.1">
    <property type="nucleotide sequence ID" value="NZ_VFWZ01000005.1"/>
</dbReference>
<dbReference type="GO" id="GO:0003700">
    <property type="term" value="F:DNA-binding transcription factor activity"/>
    <property type="evidence" value="ECO:0007669"/>
    <property type="project" value="InterPro"/>
</dbReference>
<sequence>MKNLAVSSKSIPVILHPLLNIWQSDDNDNQTNHNISLDHRIGDGKIKYTRLQYGLQVINFDILLSQDIEISIDPIAEDSLQFLYCLNGKCSHIFKNPEEVSFIDQFQTVVVRSHKESNSSIIIKKGLHVVFNLICVNVNEYFNEFKTKENHFGKKFQIFLQCISKKPKYIHLGSYNFKIAEQLKLIVNAEYNNEISKLLSLKGRYYLVLAKHIEQFYADIENNSNTSGLLKDELKRISKVSEFIKKHPEIQHSIQTLCAASGLSPAKLQEGFRFMFDRTVSDYVRNIRLEKAEKLIQTTDLTISEIVYSVGLTSRSYFCKIFKKKYRFSPKEYKSKTTNT</sequence>
<reference evidence="4 5" key="1">
    <citation type="submission" date="2019-06" db="EMBL/GenBank/DDBJ databases">
        <authorList>
            <person name="Meng X."/>
        </authorList>
    </citation>
    <scope>NUCLEOTIDE SEQUENCE [LARGE SCALE GENOMIC DNA]</scope>
    <source>
        <strain evidence="4 5">M625</strain>
    </source>
</reference>
<dbReference type="PANTHER" id="PTHR47893">
    <property type="entry name" value="REGULATORY PROTEIN PCHR"/>
    <property type="match status" value="1"/>
</dbReference>
<dbReference type="AlphaFoldDB" id="A0A504J0W1"/>
<keyword evidence="1" id="KW-0805">Transcription regulation</keyword>
<organism evidence="4 5">
    <name type="scientific">Aquimarina algicola</name>
    <dbReference type="NCBI Taxonomy" id="2589995"/>
    <lineage>
        <taxon>Bacteria</taxon>
        <taxon>Pseudomonadati</taxon>
        <taxon>Bacteroidota</taxon>
        <taxon>Flavobacteriia</taxon>
        <taxon>Flavobacteriales</taxon>
        <taxon>Flavobacteriaceae</taxon>
        <taxon>Aquimarina</taxon>
    </lineage>
</organism>
<proteinExistence type="predicted"/>
<feature type="domain" description="HTH araC/xylS-type" evidence="3">
    <location>
        <begin position="238"/>
        <end position="336"/>
    </location>
</feature>
<keyword evidence="2" id="KW-0804">Transcription</keyword>
<dbReference type="InterPro" id="IPR009057">
    <property type="entry name" value="Homeodomain-like_sf"/>
</dbReference>
<dbReference type="PROSITE" id="PS01124">
    <property type="entry name" value="HTH_ARAC_FAMILY_2"/>
    <property type="match status" value="1"/>
</dbReference>
<evidence type="ECO:0000256" key="1">
    <source>
        <dbReference type="ARBA" id="ARBA00023015"/>
    </source>
</evidence>
<protein>
    <submittedName>
        <fullName evidence="4">Helix-turn-helix transcriptional regulator</fullName>
    </submittedName>
</protein>
<comment type="caution">
    <text evidence="4">The sequence shown here is derived from an EMBL/GenBank/DDBJ whole genome shotgun (WGS) entry which is preliminary data.</text>
</comment>